<reference evidence="1 2" key="1">
    <citation type="journal article" date="2017" name="Water Res.">
        <title>Discovery and metagenomic analysis of an anammox bacterial enrichment related to Candidatus "Brocadia caroliniensis" in a full-scale glycerol-fed nitritation-denitritation separate centrate treatment process.</title>
        <authorList>
            <person name="Park H."/>
            <person name="Brotto A.C."/>
            <person name="van Loosdrecht M.C."/>
            <person name="Chandran K."/>
        </authorList>
    </citation>
    <scope>NUCLEOTIDE SEQUENCE [LARGE SCALE GENOMIC DNA]</scope>
    <source>
        <strain evidence="1">26THWARD</strain>
    </source>
</reference>
<dbReference type="AlphaFoldDB" id="A0A1V4ATD4"/>
<protein>
    <submittedName>
        <fullName evidence="1">Uncharacterized protein</fullName>
    </submittedName>
</protein>
<evidence type="ECO:0000313" key="1">
    <source>
        <dbReference type="EMBL" id="OOP56337.1"/>
    </source>
</evidence>
<comment type="caution">
    <text evidence="1">The sequence shown here is derived from an EMBL/GenBank/DDBJ whole genome shotgun (WGS) entry which is preliminary data.</text>
</comment>
<dbReference type="EMBL" id="AYTS01000085">
    <property type="protein sequence ID" value="OOP56337.1"/>
    <property type="molecule type" value="Genomic_DNA"/>
</dbReference>
<name>A0A1V4ATD4_9BACT</name>
<sequence length="61" mass="6860">MQDSGDNLLCDEKSFCCFQDLNENKKGITSFKTLSLFFNSADTVRTVFLKVPEGALLFTCK</sequence>
<proteinExistence type="predicted"/>
<evidence type="ECO:0000313" key="2">
    <source>
        <dbReference type="Proteomes" id="UP000189681"/>
    </source>
</evidence>
<gene>
    <name evidence="1" type="ORF">AYP45_09785</name>
</gene>
<dbReference type="Proteomes" id="UP000189681">
    <property type="component" value="Unassembled WGS sequence"/>
</dbReference>
<accession>A0A1V4ATD4</accession>
<organism evidence="1 2">
    <name type="scientific">Candidatus Brocadia carolinensis</name>
    <dbReference type="NCBI Taxonomy" id="1004156"/>
    <lineage>
        <taxon>Bacteria</taxon>
        <taxon>Pseudomonadati</taxon>
        <taxon>Planctomycetota</taxon>
        <taxon>Candidatus Brocadiia</taxon>
        <taxon>Candidatus Brocadiales</taxon>
        <taxon>Candidatus Brocadiaceae</taxon>
        <taxon>Candidatus Brocadia</taxon>
    </lineage>
</organism>